<dbReference type="EMBL" id="AP024747">
    <property type="protein sequence ID" value="BCY24651.1"/>
    <property type="molecule type" value="Genomic_DNA"/>
</dbReference>
<dbReference type="Proteomes" id="UP000825072">
    <property type="component" value="Chromosome 1"/>
</dbReference>
<gene>
    <name evidence="1" type="ORF">KB1_06410</name>
</gene>
<evidence type="ECO:0000313" key="1">
    <source>
        <dbReference type="EMBL" id="BCY24651.1"/>
    </source>
</evidence>
<organism evidence="1 2">
    <name type="scientific">Cutibacterium modestum</name>
    <dbReference type="NCBI Taxonomy" id="2559073"/>
    <lineage>
        <taxon>Bacteria</taxon>
        <taxon>Bacillati</taxon>
        <taxon>Actinomycetota</taxon>
        <taxon>Actinomycetes</taxon>
        <taxon>Propionibacteriales</taxon>
        <taxon>Propionibacteriaceae</taxon>
        <taxon>Cutibacterium</taxon>
    </lineage>
</organism>
<reference evidence="1" key="1">
    <citation type="submission" date="2021-06" db="EMBL/GenBank/DDBJ databases">
        <title>Genome sequence of Cutibacterium modestum strain KB17-24694.</title>
        <authorList>
            <person name="Dekio I."/>
            <person name="Asahina A."/>
            <person name="Nishida M."/>
        </authorList>
    </citation>
    <scope>NUCLEOTIDE SEQUENCE</scope>
    <source>
        <strain evidence="1">KB17-24694</strain>
    </source>
</reference>
<protein>
    <submittedName>
        <fullName evidence="1">Uncharacterized protein</fullName>
    </submittedName>
</protein>
<proteinExistence type="predicted"/>
<accession>A0AAD1NVP6</accession>
<dbReference type="AlphaFoldDB" id="A0AAD1NVP6"/>
<sequence>MKAADPQIFGGNGPSALGNVLGHVAKNIDTLRPAVEMESGRRTLIVTFLDDIDVPNNVMLALLGVSQYPSHPKRIVGKGANINVSPLSKLILAATRVVPGP</sequence>
<name>A0AAD1NVP6_9ACTN</name>
<evidence type="ECO:0000313" key="2">
    <source>
        <dbReference type="Proteomes" id="UP000825072"/>
    </source>
</evidence>